<dbReference type="EMBL" id="CP033578">
    <property type="protein sequence ID" value="AYV24462.1"/>
    <property type="molecule type" value="Genomic_DNA"/>
</dbReference>
<evidence type="ECO:0000256" key="4">
    <source>
        <dbReference type="ARBA" id="ARBA00022605"/>
    </source>
</evidence>
<comment type="pathway">
    <text evidence="1 8">Amino-acid biosynthesis; L-histidine biosynthesis; L-histidine from 5-phospho-alpha-D-ribose 1-diphosphate: step 8/9.</text>
</comment>
<evidence type="ECO:0000256" key="7">
    <source>
        <dbReference type="ARBA" id="ARBA00049158"/>
    </source>
</evidence>
<keyword evidence="4 8" id="KW-0028">Amino-acid biosynthesis</keyword>
<dbReference type="InterPro" id="IPR016195">
    <property type="entry name" value="Pol/histidinol_Pase-like"/>
</dbReference>
<dbReference type="GO" id="GO:0000105">
    <property type="term" value="P:L-histidine biosynthetic process"/>
    <property type="evidence" value="ECO:0007669"/>
    <property type="project" value="UniProtKB-UniRule"/>
</dbReference>
<evidence type="ECO:0000256" key="3">
    <source>
        <dbReference type="ARBA" id="ARBA00013085"/>
    </source>
</evidence>
<evidence type="ECO:0000313" key="10">
    <source>
        <dbReference type="EMBL" id="AYV24462.1"/>
    </source>
</evidence>
<evidence type="ECO:0000259" key="9">
    <source>
        <dbReference type="Pfam" id="PF02811"/>
    </source>
</evidence>
<proteinExistence type="inferred from homology"/>
<evidence type="ECO:0000256" key="8">
    <source>
        <dbReference type="RuleBase" id="RU366003"/>
    </source>
</evidence>
<feature type="domain" description="PHP" evidence="9">
    <location>
        <begin position="27"/>
        <end position="227"/>
    </location>
</feature>
<evidence type="ECO:0000256" key="5">
    <source>
        <dbReference type="ARBA" id="ARBA00022801"/>
    </source>
</evidence>
<dbReference type="Proteomes" id="UP000279760">
    <property type="component" value="Chromosome 2"/>
</dbReference>
<gene>
    <name evidence="10" type="ORF">ECB94_24730</name>
</gene>
<sequence>MTTRVTISIAKIRINGFGESTMLLSNYHMHCHYCDGKGTPKEMVDKAVSLGFKSVGFSSHAPLPFDNDFCMLVENLEAYVADIKQQKDRSDIDVYLGLEIDFIVGLTAPSDTKWDAYPLDYKIGSVHTLDAPNERYSMLSVDGPHDEFKVLLDEVHNGSARSMIEVYYQRVRELCEAGGFDILGHYDLVKKHNKALAFFDEQASWYQEIAIATLDAVAKAGVILEVNYGGMLRGATDDVYPSPWLLKHAKAKNIPVQINADAHAPHHLGVYHEKCREILLEAGYQQQRILLDGKWQDVSIL</sequence>
<evidence type="ECO:0000256" key="6">
    <source>
        <dbReference type="ARBA" id="ARBA00023102"/>
    </source>
</evidence>
<accession>A0A3G4VLG9</accession>
<keyword evidence="5 8" id="KW-0378">Hydrolase</keyword>
<dbReference type="SUPFAM" id="SSF89550">
    <property type="entry name" value="PHP domain-like"/>
    <property type="match status" value="1"/>
</dbReference>
<dbReference type="AlphaFoldDB" id="A0A3G4VLG9"/>
<dbReference type="CDD" id="cd12110">
    <property type="entry name" value="PHP_HisPPase_Hisj_like"/>
    <property type="match status" value="1"/>
</dbReference>
<name>A0A3G4VLG9_9VIBR</name>
<reference evidence="10 11" key="1">
    <citation type="submission" date="2018-11" db="EMBL/GenBank/DDBJ databases">
        <title>Complete Genome Sequence of Vbrio mediterranei 117-T6: a Potential Pathogen Bacteria Isolated from the Conchocelis of Pyropia.</title>
        <authorList>
            <person name="Liu Q."/>
        </authorList>
    </citation>
    <scope>NUCLEOTIDE SEQUENCE [LARGE SCALE GENOMIC DNA]</scope>
    <source>
        <strain evidence="10 11">117-T6</strain>
    </source>
</reference>
<evidence type="ECO:0000313" key="11">
    <source>
        <dbReference type="Proteomes" id="UP000279760"/>
    </source>
</evidence>
<dbReference type="Pfam" id="PF02811">
    <property type="entry name" value="PHP"/>
    <property type="match status" value="1"/>
</dbReference>
<dbReference type="GO" id="GO:0004401">
    <property type="term" value="F:histidinol-phosphatase activity"/>
    <property type="evidence" value="ECO:0007669"/>
    <property type="project" value="UniProtKB-UniRule"/>
</dbReference>
<dbReference type="EC" id="3.1.3.15" evidence="3 8"/>
<dbReference type="InterPro" id="IPR004013">
    <property type="entry name" value="PHP_dom"/>
</dbReference>
<dbReference type="InterPro" id="IPR010140">
    <property type="entry name" value="Histidinol_P_phosphatase_HisJ"/>
</dbReference>
<dbReference type="Gene3D" id="3.20.20.140">
    <property type="entry name" value="Metal-dependent hydrolases"/>
    <property type="match status" value="1"/>
</dbReference>
<evidence type="ECO:0000256" key="2">
    <source>
        <dbReference type="ARBA" id="ARBA00009152"/>
    </source>
</evidence>
<keyword evidence="6 8" id="KW-0368">Histidine biosynthesis</keyword>
<comment type="catalytic activity">
    <reaction evidence="7 8">
        <text>L-histidinol phosphate + H2O = L-histidinol + phosphate</text>
        <dbReference type="Rhea" id="RHEA:14465"/>
        <dbReference type="ChEBI" id="CHEBI:15377"/>
        <dbReference type="ChEBI" id="CHEBI:43474"/>
        <dbReference type="ChEBI" id="CHEBI:57699"/>
        <dbReference type="ChEBI" id="CHEBI:57980"/>
        <dbReference type="EC" id="3.1.3.15"/>
    </reaction>
</comment>
<dbReference type="PANTHER" id="PTHR21039">
    <property type="entry name" value="HISTIDINOL PHOSPHATASE-RELATED"/>
    <property type="match status" value="1"/>
</dbReference>
<dbReference type="UniPathway" id="UPA00031">
    <property type="reaction ID" value="UER00013"/>
</dbReference>
<organism evidence="10 11">
    <name type="scientific">Vibrio mediterranei</name>
    <dbReference type="NCBI Taxonomy" id="689"/>
    <lineage>
        <taxon>Bacteria</taxon>
        <taxon>Pseudomonadati</taxon>
        <taxon>Pseudomonadota</taxon>
        <taxon>Gammaproteobacteria</taxon>
        <taxon>Vibrionales</taxon>
        <taxon>Vibrionaceae</taxon>
        <taxon>Vibrio</taxon>
    </lineage>
</organism>
<protein>
    <recommendedName>
        <fullName evidence="3 8">Histidinol-phosphatase</fullName>
        <shortName evidence="8">HolPase</shortName>
        <ecNumber evidence="3 8">3.1.3.15</ecNumber>
    </recommendedName>
</protein>
<evidence type="ECO:0000256" key="1">
    <source>
        <dbReference type="ARBA" id="ARBA00004970"/>
    </source>
</evidence>
<comment type="similarity">
    <text evidence="2 8">Belongs to the PHP hydrolase family. HisK subfamily.</text>
</comment>
<dbReference type="GO" id="GO:0005737">
    <property type="term" value="C:cytoplasm"/>
    <property type="evidence" value="ECO:0007669"/>
    <property type="project" value="TreeGrafter"/>
</dbReference>
<dbReference type="PANTHER" id="PTHR21039:SF0">
    <property type="entry name" value="HISTIDINOL-PHOSPHATASE"/>
    <property type="match status" value="1"/>
</dbReference>
<dbReference type="NCBIfam" id="TIGR01856">
    <property type="entry name" value="hisJ_fam"/>
    <property type="match status" value="1"/>
</dbReference>